<dbReference type="EMBL" id="JAPDFW010000124">
    <property type="protein sequence ID" value="KAJ5067920.1"/>
    <property type="molecule type" value="Genomic_DNA"/>
</dbReference>
<protein>
    <submittedName>
        <fullName evidence="2">Uncharacterized protein</fullName>
    </submittedName>
</protein>
<feature type="region of interest" description="Disordered" evidence="1">
    <location>
        <begin position="1"/>
        <end position="27"/>
    </location>
</feature>
<reference evidence="2" key="1">
    <citation type="submission" date="2022-10" db="EMBL/GenBank/DDBJ databases">
        <title>Novel sulphate-reducing endosymbionts in the free-living metamonad Anaeramoeba.</title>
        <authorList>
            <person name="Jerlstrom-Hultqvist J."/>
            <person name="Cepicka I."/>
            <person name="Gallot-Lavallee L."/>
            <person name="Salas-Leiva D."/>
            <person name="Curtis B.A."/>
            <person name="Zahonova K."/>
            <person name="Pipaliya S."/>
            <person name="Dacks J."/>
            <person name="Roger A.J."/>
        </authorList>
    </citation>
    <scope>NUCLEOTIDE SEQUENCE</scope>
    <source>
        <strain evidence="2">BMAN</strain>
    </source>
</reference>
<keyword evidence="3" id="KW-1185">Reference proteome</keyword>
<dbReference type="Proteomes" id="UP001149090">
    <property type="component" value="Unassembled WGS sequence"/>
</dbReference>
<accession>A0A9Q0L9L4</accession>
<name>A0A9Q0L9L4_ANAIG</name>
<evidence type="ECO:0000256" key="1">
    <source>
        <dbReference type="SAM" id="MobiDB-lite"/>
    </source>
</evidence>
<gene>
    <name evidence="2" type="ORF">M0811_12838</name>
</gene>
<evidence type="ECO:0000313" key="2">
    <source>
        <dbReference type="EMBL" id="KAJ5067920.1"/>
    </source>
</evidence>
<dbReference type="AlphaFoldDB" id="A0A9Q0L9L4"/>
<evidence type="ECO:0000313" key="3">
    <source>
        <dbReference type="Proteomes" id="UP001149090"/>
    </source>
</evidence>
<organism evidence="2 3">
    <name type="scientific">Anaeramoeba ignava</name>
    <name type="common">Anaerobic marine amoeba</name>
    <dbReference type="NCBI Taxonomy" id="1746090"/>
    <lineage>
        <taxon>Eukaryota</taxon>
        <taxon>Metamonada</taxon>
        <taxon>Anaeramoebidae</taxon>
        <taxon>Anaeramoeba</taxon>
    </lineage>
</organism>
<comment type="caution">
    <text evidence="2">The sequence shown here is derived from an EMBL/GenBank/DDBJ whole genome shotgun (WGS) entry which is preliminary data.</text>
</comment>
<proteinExistence type="predicted"/>
<sequence length="150" mass="17912">MRNIKKDNNNNNNNNNSNNNNNNNNNDNKNSFILMSLDGNILCRFGSEFKDITTNIIQKKHIPNHHQHFTLINEIRKTLFIFGLLKFHWGIFEIGRNKNKEIRNDIEQELNNFYQLQENFKDNFSQNLSTFKKKIHFNLEQISKNNSKKD</sequence>
<feature type="compositionally biased region" description="Low complexity" evidence="1">
    <location>
        <begin position="9"/>
        <end position="27"/>
    </location>
</feature>